<evidence type="ECO:0000259" key="2">
    <source>
        <dbReference type="PROSITE" id="PS50097"/>
    </source>
</evidence>
<protein>
    <recommendedName>
        <fullName evidence="2">BTB domain-containing protein</fullName>
    </recommendedName>
</protein>
<name>A0A7M7NQ05_STRPU</name>
<dbReference type="EnsemblMetazoa" id="XM_030983941">
    <property type="protein sequence ID" value="XP_030839801"/>
    <property type="gene ID" value="LOC100892203"/>
</dbReference>
<dbReference type="SUPFAM" id="SSF109732">
    <property type="entry name" value="HBS1-like domain"/>
    <property type="match status" value="1"/>
</dbReference>
<dbReference type="AlphaFoldDB" id="A0A7M7NQ05"/>
<dbReference type="Proteomes" id="UP000007110">
    <property type="component" value="Unassembled WGS sequence"/>
</dbReference>
<feature type="domain" description="BTB" evidence="2">
    <location>
        <begin position="628"/>
        <end position="700"/>
    </location>
</feature>
<dbReference type="KEGG" id="spu:100892203"/>
<dbReference type="Gene3D" id="1.10.8.10">
    <property type="entry name" value="DNA helicase RuvA subunit, C-terminal domain"/>
    <property type="match status" value="1"/>
</dbReference>
<keyword evidence="4" id="KW-1185">Reference proteome</keyword>
<organism evidence="3 4">
    <name type="scientific">Strongylocentrotus purpuratus</name>
    <name type="common">Purple sea urchin</name>
    <dbReference type="NCBI Taxonomy" id="7668"/>
    <lineage>
        <taxon>Eukaryota</taxon>
        <taxon>Metazoa</taxon>
        <taxon>Echinodermata</taxon>
        <taxon>Eleutherozoa</taxon>
        <taxon>Echinozoa</taxon>
        <taxon>Echinoidea</taxon>
        <taxon>Euechinoidea</taxon>
        <taxon>Echinacea</taxon>
        <taxon>Camarodonta</taxon>
        <taxon>Echinidea</taxon>
        <taxon>Strongylocentrotidae</taxon>
        <taxon>Strongylocentrotus</taxon>
    </lineage>
</organism>
<dbReference type="InterPro" id="IPR037189">
    <property type="entry name" value="HBS1-like_N_sf"/>
</dbReference>
<proteinExistence type="predicted"/>
<dbReference type="Pfam" id="PF00651">
    <property type="entry name" value="BTB"/>
    <property type="match status" value="1"/>
</dbReference>
<dbReference type="OrthoDB" id="684045at2759"/>
<sequence length="885" mass="100759">MSKTSSVQPPADYVHRGSWMIEKVEKVTEDPTATDVRGVEGADFQLTDTGDIFWSLPAGVTTKPYFVKNFDLYEVIGAKFHAIKFIGSRSGDKIVFFASQKSPNTLQLKYENEFVFHCEKVWKIEQAILEPYSLLRAYKDGLFTDMEIKADTARPFVVHKIILKSTCPQLGWDMSPAPLSGTPEVVLSAIIHFLYTECLPDTIDEDSARKVLEVAGKLPGFERLANLCQLYLHNSEVKNQIINLVDDIHVCGDRLIQLFSSKSTEGSSAKENIMLEPPKFSYAVRQSIKEGAVAGMKVVMICDLFNKRKAEMSKKERHDVMEYVKTRLPIFVKQLYKFYESFKEQLTQDIKPKQSDDLARYLVPEMDKCLDMTTDMVEQGKDALEMILRRMKANEDKKLSTKDYLKFIVVNAMFRKEMAQLKLAHERMCELFQSMLWRQEGFDCLSEADKMFSVNKNIEQVVEEFPIMLQKLEALDSNVSDGSMRDWRFNFKMGTSKVMWSFDKIITHRERFKPIVARLNKLIGRDAFTDGLLQVGLLASVPTDEDDEPSTSGTVASEASPMEVDTEETSDDIIPPLPVKRPLVSESLCVPPSASESKLARAMGELLESGVDTDMCFEVITVTDEPSDDATQETERKVVRHPLIYAHCAIIASRCDWFKRALMSGMRESIDKKIEVHDTDPEMFKQFLVFLYSGQINTAEMNMDQIADMMSLSDRYEVDTLKHVCEASLKTKLNEDTVLYLLGLSDQFHAVTLRDATLGYIEKHPFITSSEVYNELPEHLQAEVKHRVEKDPKVGDLDPMAQYKGEQYDSSSNSSSEGLGMKGIEESRRDSDHMLDESDQEKEMECIERLKEILGPDVAPDRLVELARVADYDINRAMNYHLSSK</sequence>
<dbReference type="PROSITE" id="PS50097">
    <property type="entry name" value="BTB"/>
    <property type="match status" value="1"/>
</dbReference>
<reference evidence="3" key="2">
    <citation type="submission" date="2021-01" db="UniProtKB">
        <authorList>
            <consortium name="EnsemblMetazoa"/>
        </authorList>
    </citation>
    <scope>IDENTIFICATION</scope>
</reference>
<dbReference type="GO" id="GO:0005737">
    <property type="term" value="C:cytoplasm"/>
    <property type="evidence" value="ECO:0000318"/>
    <property type="project" value="GO_Central"/>
</dbReference>
<evidence type="ECO:0000313" key="4">
    <source>
        <dbReference type="Proteomes" id="UP000007110"/>
    </source>
</evidence>
<dbReference type="GO" id="GO:0043161">
    <property type="term" value="P:proteasome-mediated ubiquitin-dependent protein catabolic process"/>
    <property type="evidence" value="ECO:0000318"/>
    <property type="project" value="GO_Central"/>
</dbReference>
<dbReference type="CDD" id="cd18186">
    <property type="entry name" value="BTB_POZ_ZBTB_KLHL-like"/>
    <property type="match status" value="2"/>
</dbReference>
<dbReference type="InParanoid" id="A0A7M7NQ05"/>
<feature type="region of interest" description="Disordered" evidence="1">
    <location>
        <begin position="788"/>
        <end position="842"/>
    </location>
</feature>
<feature type="region of interest" description="Disordered" evidence="1">
    <location>
        <begin position="541"/>
        <end position="576"/>
    </location>
</feature>
<evidence type="ECO:0000313" key="3">
    <source>
        <dbReference type="EnsemblMetazoa" id="XP_030839801"/>
    </source>
</evidence>
<feature type="compositionally biased region" description="Basic and acidic residues" evidence="1">
    <location>
        <begin position="823"/>
        <end position="842"/>
    </location>
</feature>
<dbReference type="OMA" id="RHLCEPP"/>
<dbReference type="GO" id="GO:0031625">
    <property type="term" value="F:ubiquitin protein ligase binding"/>
    <property type="evidence" value="ECO:0000318"/>
    <property type="project" value="GO_Central"/>
</dbReference>
<dbReference type="SUPFAM" id="SSF54695">
    <property type="entry name" value="POZ domain"/>
    <property type="match status" value="2"/>
</dbReference>
<reference evidence="4" key="1">
    <citation type="submission" date="2015-02" db="EMBL/GenBank/DDBJ databases">
        <title>Genome sequencing for Strongylocentrotus purpuratus.</title>
        <authorList>
            <person name="Murali S."/>
            <person name="Liu Y."/>
            <person name="Vee V."/>
            <person name="English A."/>
            <person name="Wang M."/>
            <person name="Skinner E."/>
            <person name="Han Y."/>
            <person name="Muzny D.M."/>
            <person name="Worley K.C."/>
            <person name="Gibbs R.A."/>
        </authorList>
    </citation>
    <scope>NUCLEOTIDE SEQUENCE</scope>
</reference>
<dbReference type="InterPro" id="IPR011333">
    <property type="entry name" value="SKP1/BTB/POZ_sf"/>
</dbReference>
<dbReference type="GeneID" id="100892203"/>
<dbReference type="SMART" id="SM00225">
    <property type="entry name" value="BTB"/>
    <property type="match status" value="2"/>
</dbReference>
<evidence type="ECO:0000256" key="1">
    <source>
        <dbReference type="SAM" id="MobiDB-lite"/>
    </source>
</evidence>
<dbReference type="Gene3D" id="3.30.710.10">
    <property type="entry name" value="Potassium Channel Kv1.1, Chain A"/>
    <property type="match status" value="2"/>
</dbReference>
<dbReference type="InterPro" id="IPR000210">
    <property type="entry name" value="BTB/POZ_dom"/>
</dbReference>
<dbReference type="PANTHER" id="PTHR24413">
    <property type="entry name" value="SPECKLE-TYPE POZ PROTEIN"/>
    <property type="match status" value="1"/>
</dbReference>
<dbReference type="RefSeq" id="XP_030839801.1">
    <property type="nucleotide sequence ID" value="XM_030983941.1"/>
</dbReference>
<dbReference type="GO" id="GO:0030162">
    <property type="term" value="P:regulation of proteolysis"/>
    <property type="evidence" value="ECO:0000318"/>
    <property type="project" value="GO_Central"/>
</dbReference>
<accession>A0A7M7NQ05</accession>